<dbReference type="GO" id="GO:0019301">
    <property type="term" value="P:rhamnose catabolic process"/>
    <property type="evidence" value="ECO:0007669"/>
    <property type="project" value="InterPro"/>
</dbReference>
<dbReference type="GO" id="GO:0008993">
    <property type="term" value="F:rhamnulokinase activity"/>
    <property type="evidence" value="ECO:0007669"/>
    <property type="project" value="InterPro"/>
</dbReference>
<evidence type="ECO:0000313" key="9">
    <source>
        <dbReference type="EMBL" id="KXB41964.1"/>
    </source>
</evidence>
<dbReference type="InterPro" id="IPR043129">
    <property type="entry name" value="ATPase_NBD"/>
</dbReference>
<gene>
    <name evidence="9" type="ORF">HMPREF1872_00554</name>
</gene>
<dbReference type="Proteomes" id="UP000070080">
    <property type="component" value="Unassembled WGS sequence"/>
</dbReference>
<evidence type="ECO:0000259" key="7">
    <source>
        <dbReference type="Pfam" id="PF00370"/>
    </source>
</evidence>
<keyword evidence="2" id="KW-0808">Transferase</keyword>
<dbReference type="EMBL" id="LSCV01000009">
    <property type="protein sequence ID" value="KXB41964.1"/>
    <property type="molecule type" value="Genomic_DNA"/>
</dbReference>
<sequence>MKKVLAIDMGATSIRGILAYVVDGKLETREVMRQAHHMVCESGRWYWQWDVLIKAISETIIKYASEISAIGIDTWGVDFGLIGENGQLLDTPITYRDDKHQLGIDICKEKFTLSELFKLTGNQISSINSLFQILALRELSPDLFAKAKKILLMPDLVKYFLTGNMSTEASILSTTQMLNLADKNLQSKIFSAFALNENLIPECLEAGCFVGSTKTSLLPELREFDIKVVNVAGHDTAGAVLLTEAVNDNECLFLSCGTWSLLGACVEHAYLTDEVQAANLTNELGVNGQPLLLQNITGLYLLEQYKKQLESALGQPISFNAITEHVSNHTESYPCFDIDQPVFGQANVKAKQAIDQALQANGCNLPINSFDYFGVIYSSLVAKYKTSIDNLVKLTGKSFKRLHLIGGGSQSSYLCQLIANKIGVEVIAGPKEASALGNIIVQLQAVGAIKSLAEGRKLSEHLSNIHHYYAKGN</sequence>
<dbReference type="PATRIC" id="fig|1497955.3.peg.535"/>
<dbReference type="OrthoDB" id="9761504at2"/>
<evidence type="ECO:0000259" key="8">
    <source>
        <dbReference type="Pfam" id="PF02782"/>
    </source>
</evidence>
<protein>
    <submittedName>
        <fullName evidence="9">Carbohydrate kinase, FGGY family protein</fullName>
    </submittedName>
</protein>
<dbReference type="InterPro" id="IPR013449">
    <property type="entry name" value="Rhamnulokinase"/>
</dbReference>
<dbReference type="InterPro" id="IPR018485">
    <property type="entry name" value="FGGY_C"/>
</dbReference>
<reference evidence="10" key="1">
    <citation type="submission" date="2016-01" db="EMBL/GenBank/DDBJ databases">
        <authorList>
            <person name="Mitreva M."/>
            <person name="Pepin K.H."/>
            <person name="Mihindukulasuriya K.A."/>
            <person name="Fulton R."/>
            <person name="Fronick C."/>
            <person name="O'Laughlin M."/>
            <person name="Miner T."/>
            <person name="Herter B."/>
            <person name="Rosa B.A."/>
            <person name="Cordes M."/>
            <person name="Tomlinson C."/>
            <person name="Wollam A."/>
            <person name="Palsikar V.B."/>
            <person name="Mardis E.R."/>
            <person name="Wilson R.K."/>
        </authorList>
    </citation>
    <scope>NUCLEOTIDE SEQUENCE [LARGE SCALE GENOMIC DNA]</scope>
    <source>
        <strain evidence="10">KA00274</strain>
    </source>
</reference>
<comment type="caution">
    <text evidence="9">The sequence shown here is derived from an EMBL/GenBank/DDBJ whole genome shotgun (WGS) entry which is preliminary data.</text>
</comment>
<dbReference type="Gene3D" id="3.30.420.40">
    <property type="match status" value="2"/>
</dbReference>
<evidence type="ECO:0000256" key="6">
    <source>
        <dbReference type="ARBA" id="ARBA00023308"/>
    </source>
</evidence>
<keyword evidence="6" id="KW-0684">Rhamnose metabolism</keyword>
<dbReference type="Pfam" id="PF00370">
    <property type="entry name" value="FGGY_N"/>
    <property type="match status" value="1"/>
</dbReference>
<feature type="domain" description="Carbohydrate kinase FGGY C-terminal" evidence="8">
    <location>
        <begin position="253"/>
        <end position="444"/>
    </location>
</feature>
<dbReference type="PANTHER" id="PTHR43095:SF5">
    <property type="entry name" value="XYLULOSE KINASE"/>
    <property type="match status" value="1"/>
</dbReference>
<feature type="domain" description="Carbohydrate kinase FGGY N-terminal" evidence="7">
    <location>
        <begin position="4"/>
        <end position="239"/>
    </location>
</feature>
<dbReference type="GO" id="GO:0005524">
    <property type="term" value="F:ATP binding"/>
    <property type="evidence" value="ECO:0007669"/>
    <property type="project" value="UniProtKB-KW"/>
</dbReference>
<proteinExistence type="inferred from homology"/>
<evidence type="ECO:0000256" key="2">
    <source>
        <dbReference type="ARBA" id="ARBA00022679"/>
    </source>
</evidence>
<evidence type="ECO:0000256" key="5">
    <source>
        <dbReference type="ARBA" id="ARBA00022840"/>
    </source>
</evidence>
<evidence type="ECO:0000256" key="4">
    <source>
        <dbReference type="ARBA" id="ARBA00022777"/>
    </source>
</evidence>
<dbReference type="CDD" id="cd07771">
    <property type="entry name" value="ASKHA_NBD_FGGY_RhaB-like"/>
    <property type="match status" value="1"/>
</dbReference>
<dbReference type="AlphaFoldDB" id="A0A133YFJ4"/>
<dbReference type="Pfam" id="PF02782">
    <property type="entry name" value="FGGY_C"/>
    <property type="match status" value="1"/>
</dbReference>
<dbReference type="PANTHER" id="PTHR43095">
    <property type="entry name" value="SUGAR KINASE"/>
    <property type="match status" value="1"/>
</dbReference>
<keyword evidence="5" id="KW-0067">ATP-binding</keyword>
<organism evidence="9 10">
    <name type="scientific">Amygdalobacter nucleatus</name>
    <dbReference type="NCBI Taxonomy" id="3029274"/>
    <lineage>
        <taxon>Bacteria</taxon>
        <taxon>Bacillati</taxon>
        <taxon>Bacillota</taxon>
        <taxon>Clostridia</taxon>
        <taxon>Eubacteriales</taxon>
        <taxon>Oscillospiraceae</taxon>
        <taxon>Amygdalobacter</taxon>
    </lineage>
</organism>
<dbReference type="RefSeq" id="WP_066713593.1">
    <property type="nucleotide sequence ID" value="NZ_JARFNM010000001.1"/>
</dbReference>
<evidence type="ECO:0000313" key="10">
    <source>
        <dbReference type="Proteomes" id="UP000070080"/>
    </source>
</evidence>
<evidence type="ECO:0000256" key="1">
    <source>
        <dbReference type="ARBA" id="ARBA00009156"/>
    </source>
</evidence>
<keyword evidence="3" id="KW-0547">Nucleotide-binding</keyword>
<accession>A0A133YFJ4</accession>
<keyword evidence="10" id="KW-1185">Reference proteome</keyword>
<dbReference type="SUPFAM" id="SSF53067">
    <property type="entry name" value="Actin-like ATPase domain"/>
    <property type="match status" value="2"/>
</dbReference>
<name>A0A133YFJ4_9FIRM</name>
<dbReference type="InterPro" id="IPR018484">
    <property type="entry name" value="FGGY_N"/>
</dbReference>
<comment type="similarity">
    <text evidence="1">Belongs to the FGGY kinase family.</text>
</comment>
<dbReference type="STRING" id="1497955.HMPREF1872_00554"/>
<keyword evidence="4 9" id="KW-0418">Kinase</keyword>
<dbReference type="InterPro" id="IPR050406">
    <property type="entry name" value="FGGY_Carb_Kinase"/>
</dbReference>
<evidence type="ECO:0000256" key="3">
    <source>
        <dbReference type="ARBA" id="ARBA00022741"/>
    </source>
</evidence>